<proteinExistence type="inferred from homology"/>
<feature type="domain" description="Ribosomal RNA adenine methylase transferase N-terminal" evidence="9">
    <location>
        <begin position="25"/>
        <end position="198"/>
    </location>
</feature>
<evidence type="ECO:0000313" key="11">
    <source>
        <dbReference type="Proteomes" id="UP000271849"/>
    </source>
</evidence>
<keyword evidence="1 7" id="KW-0963">Cytoplasm</keyword>
<sequence>MNKFIFNQHTPIKKLGQNFLKNKIIISKIINLIDLNYTDHVIEIGPGFGALTFPMCDIVDKITILEIDEKIVFFLSQCLLHDKLNIILTDAMRFDFKYFFSLKKNVIYRFVGNLPYNISTSFFLLVTKYYYNIYDMHFMFQKEVAERLLASPDTKSYGRLSIIAQCFYRIVPLLSVNKLNFFPIPKVDSIFLRFRPNNFIDSKDLLSHYTSLGIVTRISFSHRRKLLYKNLSGLFSKKELLSLNIDPYARAENIPVSQYIQLAKIFLKNKL</sequence>
<comment type="subcellular location">
    <subcellularLocation>
        <location evidence="7">Cytoplasm</location>
    </subcellularLocation>
</comment>
<dbReference type="PANTHER" id="PTHR11727:SF7">
    <property type="entry name" value="DIMETHYLADENOSINE TRANSFERASE-RELATED"/>
    <property type="match status" value="1"/>
</dbReference>
<protein>
    <recommendedName>
        <fullName evidence="7">Ribosomal RNA small subunit methyltransferase A</fullName>
        <ecNumber evidence="7">2.1.1.182</ecNumber>
    </recommendedName>
    <alternativeName>
        <fullName evidence="7">16S rRNA (adenine(1518)-N(6)/adenine(1519)-N(6))-dimethyltransferase</fullName>
    </alternativeName>
    <alternativeName>
        <fullName evidence="7">16S rRNA dimethyladenosine transferase</fullName>
    </alternativeName>
    <alternativeName>
        <fullName evidence="7">16S rRNA dimethylase</fullName>
    </alternativeName>
    <alternativeName>
        <fullName evidence="7">S-adenosylmethionine-6-N', N'-adenosyl(rRNA) dimethyltransferase</fullName>
    </alternativeName>
</protein>
<evidence type="ECO:0000256" key="2">
    <source>
        <dbReference type="ARBA" id="ARBA00022552"/>
    </source>
</evidence>
<dbReference type="InterPro" id="IPR001737">
    <property type="entry name" value="KsgA/Erm"/>
</dbReference>
<organism evidence="10 11">
    <name type="scientific">Buchnera aphidicola</name>
    <name type="common">Cinara strobi</name>
    <dbReference type="NCBI Taxonomy" id="1921549"/>
    <lineage>
        <taxon>Bacteria</taxon>
        <taxon>Pseudomonadati</taxon>
        <taxon>Pseudomonadota</taxon>
        <taxon>Gammaproteobacteria</taxon>
        <taxon>Enterobacterales</taxon>
        <taxon>Erwiniaceae</taxon>
        <taxon>Buchnera</taxon>
    </lineage>
</organism>
<dbReference type="SMART" id="SM00650">
    <property type="entry name" value="rADc"/>
    <property type="match status" value="1"/>
</dbReference>
<dbReference type="PANTHER" id="PTHR11727">
    <property type="entry name" value="DIMETHYLADENOSINE TRANSFERASE"/>
    <property type="match status" value="1"/>
</dbReference>
<accession>A0A3B1DVR0</accession>
<comment type="function">
    <text evidence="7">Specifically dimethylates two adjacent adenosines (A1518 and A1519) in the loop of a conserved hairpin near the 3'-end of 16S rRNA in the 30S particle. May play a critical role in biogenesis of 30S subunits.</text>
</comment>
<dbReference type="InterPro" id="IPR011530">
    <property type="entry name" value="rRNA_adenine_dimethylase"/>
</dbReference>
<dbReference type="RefSeq" id="WP_158348985.1">
    <property type="nucleotide sequence ID" value="NZ_LR025085.1"/>
</dbReference>
<evidence type="ECO:0000256" key="6">
    <source>
        <dbReference type="ARBA" id="ARBA00022884"/>
    </source>
</evidence>
<dbReference type="NCBIfam" id="TIGR00755">
    <property type="entry name" value="ksgA"/>
    <property type="match status" value="1"/>
</dbReference>
<keyword evidence="6 7" id="KW-0694">RNA-binding</keyword>
<evidence type="ECO:0000256" key="3">
    <source>
        <dbReference type="ARBA" id="ARBA00022603"/>
    </source>
</evidence>
<feature type="binding site" evidence="7 8">
    <location>
        <position position="113"/>
    </location>
    <ligand>
        <name>S-adenosyl-L-methionine</name>
        <dbReference type="ChEBI" id="CHEBI:59789"/>
    </ligand>
</feature>
<evidence type="ECO:0000259" key="9">
    <source>
        <dbReference type="SMART" id="SM00650"/>
    </source>
</evidence>
<dbReference type="Pfam" id="PF00398">
    <property type="entry name" value="RrnaAD"/>
    <property type="match status" value="1"/>
</dbReference>
<dbReference type="GO" id="GO:0052908">
    <property type="term" value="F:16S rRNA (adenine(1518)-N(6)/adenine(1519)-N(6))-dimethyltransferase activity"/>
    <property type="evidence" value="ECO:0007669"/>
    <property type="project" value="UniProtKB-EC"/>
</dbReference>
<name>A0A3B1DVR0_9GAMM</name>
<dbReference type="EMBL" id="LR025085">
    <property type="protein sequence ID" value="VAX76353.1"/>
    <property type="molecule type" value="Genomic_DNA"/>
</dbReference>
<reference evidence="11" key="1">
    <citation type="submission" date="2018-09" db="EMBL/GenBank/DDBJ databases">
        <authorList>
            <person name="Manzano-Marin A."/>
            <person name="Manzano-Marin A."/>
        </authorList>
    </citation>
    <scope>NUCLEOTIDE SEQUENCE [LARGE SCALE GENOMIC DNA]</scope>
    <source>
        <strain evidence="11">BuCistrobi</strain>
    </source>
</reference>
<dbReference type="InterPro" id="IPR029063">
    <property type="entry name" value="SAM-dependent_MTases_sf"/>
</dbReference>
<feature type="binding site" evidence="7 8">
    <location>
        <position position="66"/>
    </location>
    <ligand>
        <name>S-adenosyl-L-methionine</name>
        <dbReference type="ChEBI" id="CHEBI:59789"/>
    </ligand>
</feature>
<dbReference type="SUPFAM" id="SSF53335">
    <property type="entry name" value="S-adenosyl-L-methionine-dependent methyltransferases"/>
    <property type="match status" value="1"/>
</dbReference>
<keyword evidence="3 7" id="KW-0489">Methyltransferase</keyword>
<comment type="similarity">
    <text evidence="7">Belongs to the class I-like SAM-binding methyltransferase superfamily. rRNA adenine N(6)-methyltransferase family. RsmA subfamily.</text>
</comment>
<comment type="catalytic activity">
    <reaction evidence="7">
        <text>adenosine(1518)/adenosine(1519) in 16S rRNA + 4 S-adenosyl-L-methionine = N(6)-dimethyladenosine(1518)/N(6)-dimethyladenosine(1519) in 16S rRNA + 4 S-adenosyl-L-homocysteine + 4 H(+)</text>
        <dbReference type="Rhea" id="RHEA:19609"/>
        <dbReference type="Rhea" id="RHEA-COMP:10232"/>
        <dbReference type="Rhea" id="RHEA-COMP:10233"/>
        <dbReference type="ChEBI" id="CHEBI:15378"/>
        <dbReference type="ChEBI" id="CHEBI:57856"/>
        <dbReference type="ChEBI" id="CHEBI:59789"/>
        <dbReference type="ChEBI" id="CHEBI:74411"/>
        <dbReference type="ChEBI" id="CHEBI:74493"/>
        <dbReference type="EC" id="2.1.1.182"/>
    </reaction>
</comment>
<dbReference type="InterPro" id="IPR023165">
    <property type="entry name" value="rRNA_Ade_diMease-like_C"/>
</dbReference>
<keyword evidence="4 7" id="KW-0808">Transferase</keyword>
<dbReference type="STRING" id="1921549.GCA_900128825_00096"/>
<evidence type="ECO:0000256" key="1">
    <source>
        <dbReference type="ARBA" id="ARBA00022490"/>
    </source>
</evidence>
<dbReference type="EC" id="2.1.1.182" evidence="7"/>
<dbReference type="GO" id="GO:0003723">
    <property type="term" value="F:RNA binding"/>
    <property type="evidence" value="ECO:0007669"/>
    <property type="project" value="UniProtKB-UniRule"/>
</dbReference>
<keyword evidence="5 7" id="KW-0949">S-adenosyl-L-methionine</keyword>
<keyword evidence="2 7" id="KW-0698">rRNA processing</keyword>
<dbReference type="Proteomes" id="UP000271849">
    <property type="component" value="Chromosome"/>
</dbReference>
<dbReference type="AlphaFoldDB" id="A0A3B1DVR0"/>
<feature type="binding site" evidence="7 8">
    <location>
        <position position="20"/>
    </location>
    <ligand>
        <name>S-adenosyl-L-methionine</name>
        <dbReference type="ChEBI" id="CHEBI:59789"/>
    </ligand>
</feature>
<feature type="binding site" evidence="7 8">
    <location>
        <position position="45"/>
    </location>
    <ligand>
        <name>S-adenosyl-L-methionine</name>
        <dbReference type="ChEBI" id="CHEBI:59789"/>
    </ligand>
</feature>
<evidence type="ECO:0000256" key="7">
    <source>
        <dbReference type="HAMAP-Rule" id="MF_00607"/>
    </source>
</evidence>
<feature type="binding site" evidence="7 8">
    <location>
        <position position="18"/>
    </location>
    <ligand>
        <name>S-adenosyl-L-methionine</name>
        <dbReference type="ChEBI" id="CHEBI:59789"/>
    </ligand>
</feature>
<dbReference type="GO" id="GO:0005829">
    <property type="term" value="C:cytosol"/>
    <property type="evidence" value="ECO:0007669"/>
    <property type="project" value="TreeGrafter"/>
</dbReference>
<dbReference type="Gene3D" id="3.40.50.150">
    <property type="entry name" value="Vaccinia Virus protein VP39"/>
    <property type="match status" value="1"/>
</dbReference>
<evidence type="ECO:0000313" key="10">
    <source>
        <dbReference type="EMBL" id="VAX76353.1"/>
    </source>
</evidence>
<evidence type="ECO:0000256" key="5">
    <source>
        <dbReference type="ARBA" id="ARBA00022691"/>
    </source>
</evidence>
<evidence type="ECO:0000256" key="4">
    <source>
        <dbReference type="ARBA" id="ARBA00022679"/>
    </source>
</evidence>
<dbReference type="InterPro" id="IPR020598">
    <property type="entry name" value="rRNA_Ade_methylase_Trfase_N"/>
</dbReference>
<dbReference type="HAMAP" id="MF_00607">
    <property type="entry name" value="16SrRNA_methyltr_A"/>
    <property type="match status" value="1"/>
</dbReference>
<dbReference type="Gene3D" id="1.10.8.100">
    <property type="entry name" value="Ribosomal RNA adenine dimethylase-like, domain 2"/>
    <property type="match status" value="1"/>
</dbReference>
<dbReference type="PROSITE" id="PS51689">
    <property type="entry name" value="SAM_RNA_A_N6_MT"/>
    <property type="match status" value="1"/>
</dbReference>
<gene>
    <name evidence="7 10" type="primary">rsmA</name>
    <name evidence="7" type="synonym">ksgA</name>
    <name evidence="10" type="ORF">BUCINSTRO3249_0096</name>
</gene>
<evidence type="ECO:0000256" key="8">
    <source>
        <dbReference type="PROSITE-ProRule" id="PRU01026"/>
    </source>
</evidence>
<feature type="binding site" evidence="7 8">
    <location>
        <position position="90"/>
    </location>
    <ligand>
        <name>S-adenosyl-L-methionine</name>
        <dbReference type="ChEBI" id="CHEBI:59789"/>
    </ligand>
</feature>
<dbReference type="OrthoDB" id="9814755at2"/>